<keyword evidence="5 6" id="KW-0408">Iron</keyword>
<name>A0A074YPM8_AURSE</name>
<evidence type="ECO:0000313" key="7">
    <source>
        <dbReference type="EMBL" id="KEQ99748.1"/>
    </source>
</evidence>
<dbReference type="EMBL" id="KL584750">
    <property type="protein sequence ID" value="KEQ99748.1"/>
    <property type="molecule type" value="Genomic_DNA"/>
</dbReference>
<dbReference type="PRINTS" id="PR00465">
    <property type="entry name" value="EP450IV"/>
</dbReference>
<sequence>MNASSADITSLAESSLGSNGTSLADVGASLFEGHSLSTLAFTTFSLLLAVSWYILSSDSKNHPNIYGNYKFDAPIIGYKNAILARWQFFRNGPALIREGYAKYKDGFFKVSGNDLLIVPNKYLAELASMPPERLSLNTAIVDAFQRLHAITAVITDHSLQTRMITTRLTPKLGVQAPLVQEQFQKHLPTELPATKTEWLSMNALHLARRMVHRGVATQFVTELAESEEYLNVAIDYSENGFKHNFCLRVFPDLIKPVVARLLPTSWGVNNALKRAKRMIIPLIQERRRQEKENPSYQKPEDFLQYLMDGGEEIQDDNETTVQRLMVTYLGSGPSTVIAVAQVLFDLCVHPEYVDVLREEANEVLRNSGYNKQSLAAMKKMDSFMKESQRLSPPTLLGFNAIVRQPVTLHDGVILPEGAHIQMATYAIGTDPDRVSNPNEFDGLRSFKQRIQSIENNGNQFTTTSDNSLHFGHGKIVCPGRFFADHSMKMIVSNIILKYDLRFKDGSRQRPQNTSMYDVVIPDLETCVEFRLREDAF</sequence>
<evidence type="ECO:0000256" key="5">
    <source>
        <dbReference type="ARBA" id="ARBA00023004"/>
    </source>
</evidence>
<dbReference type="InterPro" id="IPR036396">
    <property type="entry name" value="Cyt_P450_sf"/>
</dbReference>
<organism evidence="7 8">
    <name type="scientific">Aureobasidium subglaciale (strain EXF-2481)</name>
    <name type="common">Aureobasidium pullulans var. subglaciale</name>
    <dbReference type="NCBI Taxonomy" id="1043005"/>
    <lineage>
        <taxon>Eukaryota</taxon>
        <taxon>Fungi</taxon>
        <taxon>Dikarya</taxon>
        <taxon>Ascomycota</taxon>
        <taxon>Pezizomycotina</taxon>
        <taxon>Dothideomycetes</taxon>
        <taxon>Dothideomycetidae</taxon>
        <taxon>Dothideales</taxon>
        <taxon>Saccotheciaceae</taxon>
        <taxon>Aureobasidium</taxon>
    </lineage>
</organism>
<dbReference type="GO" id="GO:0005506">
    <property type="term" value="F:iron ion binding"/>
    <property type="evidence" value="ECO:0007669"/>
    <property type="project" value="InterPro"/>
</dbReference>
<dbReference type="RefSeq" id="XP_013347908.1">
    <property type="nucleotide sequence ID" value="XM_013492454.1"/>
</dbReference>
<dbReference type="OMA" id="CKDEWVE"/>
<proteinExistence type="inferred from homology"/>
<dbReference type="GO" id="GO:0020037">
    <property type="term" value="F:heme binding"/>
    <property type="evidence" value="ECO:0007669"/>
    <property type="project" value="InterPro"/>
</dbReference>
<keyword evidence="8" id="KW-1185">Reference proteome</keyword>
<dbReference type="GeneID" id="25361976"/>
<dbReference type="InterPro" id="IPR001128">
    <property type="entry name" value="Cyt_P450"/>
</dbReference>
<keyword evidence="6" id="KW-0349">Heme</keyword>
<dbReference type="OrthoDB" id="1844152at2759"/>
<evidence type="ECO:0000313" key="8">
    <source>
        <dbReference type="Proteomes" id="UP000030641"/>
    </source>
</evidence>
<protein>
    <recommendedName>
        <fullName evidence="9">Cytochrome P450</fullName>
    </recommendedName>
</protein>
<dbReference type="InParanoid" id="A0A074YPM8"/>
<dbReference type="GO" id="GO:0004497">
    <property type="term" value="F:monooxygenase activity"/>
    <property type="evidence" value="ECO:0007669"/>
    <property type="project" value="InterPro"/>
</dbReference>
<dbReference type="InterPro" id="IPR002403">
    <property type="entry name" value="Cyt_P450_E_grp-IV"/>
</dbReference>
<dbReference type="STRING" id="1043005.A0A074YPM8"/>
<dbReference type="SUPFAM" id="SSF48264">
    <property type="entry name" value="Cytochrome P450"/>
    <property type="match status" value="1"/>
</dbReference>
<dbReference type="Pfam" id="PF00067">
    <property type="entry name" value="p450"/>
    <property type="match status" value="1"/>
</dbReference>
<accession>A0A074YPM8</accession>
<comment type="cofactor">
    <cofactor evidence="1 6">
        <name>heme</name>
        <dbReference type="ChEBI" id="CHEBI:30413"/>
    </cofactor>
</comment>
<feature type="binding site" description="axial binding residue" evidence="6">
    <location>
        <position position="477"/>
    </location>
    <ligand>
        <name>heme</name>
        <dbReference type="ChEBI" id="CHEBI:30413"/>
    </ligand>
    <ligandPart>
        <name>Fe</name>
        <dbReference type="ChEBI" id="CHEBI:18248"/>
    </ligandPart>
</feature>
<gene>
    <name evidence="7" type="ORF">AUEXF2481DRAFT_1235</name>
</gene>
<dbReference type="CDD" id="cd11041">
    <property type="entry name" value="CYP503A1-like"/>
    <property type="match status" value="1"/>
</dbReference>
<evidence type="ECO:0008006" key="9">
    <source>
        <dbReference type="Google" id="ProtNLM"/>
    </source>
</evidence>
<dbReference type="Gene3D" id="1.10.630.10">
    <property type="entry name" value="Cytochrome P450"/>
    <property type="match status" value="1"/>
</dbReference>
<evidence type="ECO:0000256" key="6">
    <source>
        <dbReference type="PIRSR" id="PIRSR602403-1"/>
    </source>
</evidence>
<evidence type="ECO:0000256" key="3">
    <source>
        <dbReference type="ARBA" id="ARBA00022723"/>
    </source>
</evidence>
<reference evidence="7 8" key="1">
    <citation type="journal article" date="2014" name="BMC Genomics">
        <title>Genome sequencing of four Aureobasidium pullulans varieties: biotechnological potential, stress tolerance, and description of new species.</title>
        <authorList>
            <person name="Gostin Ar C."/>
            <person name="Ohm R.A."/>
            <person name="Kogej T."/>
            <person name="Sonjak S."/>
            <person name="Turk M."/>
            <person name="Zajc J."/>
            <person name="Zalar P."/>
            <person name="Grube M."/>
            <person name="Sun H."/>
            <person name="Han J."/>
            <person name="Sharma A."/>
            <person name="Chiniquy J."/>
            <person name="Ngan C.Y."/>
            <person name="Lipzen A."/>
            <person name="Barry K."/>
            <person name="Grigoriev I.V."/>
            <person name="Gunde-Cimerman N."/>
        </authorList>
    </citation>
    <scope>NUCLEOTIDE SEQUENCE [LARGE SCALE GENOMIC DNA]</scope>
    <source>
        <strain evidence="7 8">EXF-2481</strain>
    </source>
</reference>
<comment type="similarity">
    <text evidence="2">Belongs to the cytochrome P450 family.</text>
</comment>
<evidence type="ECO:0000256" key="4">
    <source>
        <dbReference type="ARBA" id="ARBA00023002"/>
    </source>
</evidence>
<dbReference type="PANTHER" id="PTHR46206">
    <property type="entry name" value="CYTOCHROME P450"/>
    <property type="match status" value="1"/>
</dbReference>
<dbReference type="HOGENOM" id="CLU_022195_0_2_1"/>
<keyword evidence="3 6" id="KW-0479">Metal-binding</keyword>
<evidence type="ECO:0000256" key="2">
    <source>
        <dbReference type="ARBA" id="ARBA00010617"/>
    </source>
</evidence>
<keyword evidence="4" id="KW-0560">Oxidoreductase</keyword>
<dbReference type="GO" id="GO:0016705">
    <property type="term" value="F:oxidoreductase activity, acting on paired donors, with incorporation or reduction of molecular oxygen"/>
    <property type="evidence" value="ECO:0007669"/>
    <property type="project" value="InterPro"/>
</dbReference>
<evidence type="ECO:0000256" key="1">
    <source>
        <dbReference type="ARBA" id="ARBA00001971"/>
    </source>
</evidence>
<dbReference type="Proteomes" id="UP000030641">
    <property type="component" value="Unassembled WGS sequence"/>
</dbReference>
<dbReference type="AlphaFoldDB" id="A0A074YPM8"/>